<comment type="similarity">
    <text evidence="5 6">Belongs to the adenylate kinase family.</text>
</comment>
<keyword evidence="1 5" id="KW-0808">Transferase</keyword>
<dbReference type="AlphaFoldDB" id="A0A2T5JB01"/>
<dbReference type="PANTHER" id="PTHR23359">
    <property type="entry name" value="NUCLEOTIDE KINASE"/>
    <property type="match status" value="1"/>
</dbReference>
<comment type="caution">
    <text evidence="8">The sequence shown here is derived from an EMBL/GenBank/DDBJ whole genome shotgun (WGS) entry which is preliminary data.</text>
</comment>
<feature type="binding site" evidence="5">
    <location>
        <position position="32"/>
    </location>
    <ligand>
        <name>AMP</name>
        <dbReference type="ChEBI" id="CHEBI:456215"/>
    </ligand>
</feature>
<comment type="subcellular location">
    <subcellularLocation>
        <location evidence="5 7">Cytoplasm</location>
    </subcellularLocation>
</comment>
<proteinExistence type="inferred from homology"/>
<dbReference type="NCBIfam" id="NF011104">
    <property type="entry name" value="PRK14531.1"/>
    <property type="match status" value="1"/>
</dbReference>
<dbReference type="OrthoDB" id="9805030at2"/>
<name>A0A2T5JB01_9SPHI</name>
<dbReference type="PROSITE" id="PS00113">
    <property type="entry name" value="ADENYLATE_KINASE"/>
    <property type="match status" value="1"/>
</dbReference>
<dbReference type="InterPro" id="IPR033690">
    <property type="entry name" value="Adenylat_kinase_CS"/>
</dbReference>
<feature type="binding site" evidence="5">
    <location>
        <position position="146"/>
    </location>
    <ligand>
        <name>AMP</name>
        <dbReference type="ChEBI" id="CHEBI:456215"/>
    </ligand>
</feature>
<dbReference type="GO" id="GO:0005524">
    <property type="term" value="F:ATP binding"/>
    <property type="evidence" value="ECO:0007669"/>
    <property type="project" value="UniProtKB-UniRule"/>
</dbReference>
<dbReference type="RefSeq" id="WP_107828241.1">
    <property type="nucleotide sequence ID" value="NZ_CP160205.1"/>
</dbReference>
<keyword evidence="5" id="KW-0963">Cytoplasm</keyword>
<keyword evidence="2 5" id="KW-0545">Nucleotide biosynthesis</keyword>
<feature type="binding site" evidence="5">
    <location>
        <begin position="58"/>
        <end position="60"/>
    </location>
    <ligand>
        <name>AMP</name>
        <dbReference type="ChEBI" id="CHEBI:456215"/>
    </ligand>
</feature>
<comment type="catalytic activity">
    <reaction evidence="5 7">
        <text>AMP + ATP = 2 ADP</text>
        <dbReference type="Rhea" id="RHEA:12973"/>
        <dbReference type="ChEBI" id="CHEBI:30616"/>
        <dbReference type="ChEBI" id="CHEBI:456215"/>
        <dbReference type="ChEBI" id="CHEBI:456216"/>
        <dbReference type="EC" id="2.7.4.3"/>
    </reaction>
</comment>
<accession>A0A2T5JB01</accession>
<feature type="region of interest" description="NMP" evidence="5">
    <location>
        <begin position="31"/>
        <end position="60"/>
    </location>
</feature>
<feature type="binding site" evidence="5">
    <location>
        <position position="174"/>
    </location>
    <ligand>
        <name>ATP</name>
        <dbReference type="ChEBI" id="CHEBI:30616"/>
    </ligand>
</feature>
<dbReference type="InterPro" id="IPR000850">
    <property type="entry name" value="Adenylat/UMP-CMP_kin"/>
</dbReference>
<feature type="binding site" evidence="5">
    <location>
        <position position="37"/>
    </location>
    <ligand>
        <name>AMP</name>
        <dbReference type="ChEBI" id="CHEBI:456215"/>
    </ligand>
</feature>
<keyword evidence="3 5" id="KW-0547">Nucleotide-binding</keyword>
<dbReference type="NCBIfam" id="NF001381">
    <property type="entry name" value="PRK00279.1-3"/>
    <property type="match status" value="1"/>
</dbReference>
<gene>
    <name evidence="5" type="primary">adk</name>
    <name evidence="8" type="ORF">C8P68_103212</name>
</gene>
<dbReference type="HAMAP" id="MF_00235">
    <property type="entry name" value="Adenylate_kinase_Adk"/>
    <property type="match status" value="1"/>
</dbReference>
<dbReference type="NCBIfam" id="NF011101">
    <property type="entry name" value="PRK14528.1"/>
    <property type="match status" value="1"/>
</dbReference>
<evidence type="ECO:0000256" key="6">
    <source>
        <dbReference type="RuleBase" id="RU003330"/>
    </source>
</evidence>
<feature type="binding site" evidence="5">
    <location>
        <begin position="86"/>
        <end position="89"/>
    </location>
    <ligand>
        <name>AMP</name>
        <dbReference type="ChEBI" id="CHEBI:456215"/>
    </ligand>
</feature>
<dbReference type="GO" id="GO:0044209">
    <property type="term" value="P:AMP salvage"/>
    <property type="evidence" value="ECO:0007669"/>
    <property type="project" value="UniProtKB-UniRule"/>
</dbReference>
<reference evidence="8 9" key="1">
    <citation type="submission" date="2018-04" db="EMBL/GenBank/DDBJ databases">
        <title>Genomic Encyclopedia of Archaeal and Bacterial Type Strains, Phase II (KMG-II): from individual species to whole genera.</title>
        <authorList>
            <person name="Goeker M."/>
        </authorList>
    </citation>
    <scope>NUCLEOTIDE SEQUENCE [LARGE SCALE GENOMIC DNA]</scope>
    <source>
        <strain evidence="8 9">DSM 26809</strain>
    </source>
</reference>
<feature type="binding site" evidence="5">
    <location>
        <begin position="11"/>
        <end position="16"/>
    </location>
    <ligand>
        <name>ATP</name>
        <dbReference type="ChEBI" id="CHEBI:30616"/>
    </ligand>
</feature>
<comment type="caution">
    <text evidence="5">Lacks conserved residue(s) required for the propagation of feature annotation.</text>
</comment>
<evidence type="ECO:0000313" key="9">
    <source>
        <dbReference type="Proteomes" id="UP000244168"/>
    </source>
</evidence>
<feature type="binding site" evidence="5">
    <location>
        <position position="128"/>
    </location>
    <ligand>
        <name>ATP</name>
        <dbReference type="ChEBI" id="CHEBI:30616"/>
    </ligand>
</feature>
<dbReference type="Gene3D" id="3.40.50.300">
    <property type="entry name" value="P-loop containing nucleotide triphosphate hydrolases"/>
    <property type="match status" value="1"/>
</dbReference>
<dbReference type="PRINTS" id="PR00094">
    <property type="entry name" value="ADENYLTKNASE"/>
</dbReference>
<comment type="subunit">
    <text evidence="5 7">Monomer.</text>
</comment>
<comment type="domain">
    <text evidence="5">Consists of three domains, a large central CORE domain and two small peripheral domains, NMPbind and LID, which undergo movements during catalysis. The LID domain closes over the site of phosphoryl transfer upon ATP binding. Assembling and dissambling the active center during each catalytic cycle provides an effective means to prevent ATP hydrolysis.</text>
</comment>
<dbReference type="EMBL" id="QAOQ01000003">
    <property type="protein sequence ID" value="PTQ98053.1"/>
    <property type="molecule type" value="Genomic_DNA"/>
</dbReference>
<comment type="function">
    <text evidence="5">Catalyzes the reversible transfer of the terminal phosphate group between ATP and AMP. Plays an important role in cellular energy homeostasis and in adenine nucleotide metabolism.</text>
</comment>
<dbReference type="Proteomes" id="UP000244168">
    <property type="component" value="Unassembled WGS sequence"/>
</dbReference>
<dbReference type="UniPathway" id="UPA00588">
    <property type="reaction ID" value="UER00649"/>
</dbReference>
<dbReference type="EC" id="2.7.4.3" evidence="5 7"/>
<evidence type="ECO:0000256" key="2">
    <source>
        <dbReference type="ARBA" id="ARBA00022727"/>
    </source>
</evidence>
<evidence type="ECO:0000256" key="7">
    <source>
        <dbReference type="RuleBase" id="RU003331"/>
    </source>
</evidence>
<feature type="binding site" evidence="5">
    <location>
        <position position="93"/>
    </location>
    <ligand>
        <name>AMP</name>
        <dbReference type="ChEBI" id="CHEBI:456215"/>
    </ligand>
</feature>
<dbReference type="GO" id="GO:0004017">
    <property type="term" value="F:AMP kinase activity"/>
    <property type="evidence" value="ECO:0007669"/>
    <property type="project" value="UniProtKB-UniRule"/>
</dbReference>
<dbReference type="InterPro" id="IPR027417">
    <property type="entry name" value="P-loop_NTPase"/>
</dbReference>
<dbReference type="NCBIfam" id="NF011105">
    <property type="entry name" value="PRK14532.1"/>
    <property type="match status" value="1"/>
</dbReference>
<dbReference type="NCBIfam" id="NF011100">
    <property type="entry name" value="PRK14527.1"/>
    <property type="match status" value="1"/>
</dbReference>
<evidence type="ECO:0000256" key="3">
    <source>
        <dbReference type="ARBA" id="ARBA00022741"/>
    </source>
</evidence>
<dbReference type="SUPFAM" id="SSF52540">
    <property type="entry name" value="P-loop containing nucleoside triphosphate hydrolases"/>
    <property type="match status" value="1"/>
</dbReference>
<evidence type="ECO:0000256" key="1">
    <source>
        <dbReference type="ARBA" id="ARBA00022679"/>
    </source>
</evidence>
<sequence>MLNLVLFGPPGAGKGTQSQKLIEKYGLIHLSTGDLLRGEIAQGTVLGLEAKKLMDDGKLVPDEVVIGMISNKLDANKQAHGFIFDGFPRTVAQAAALDNLMETKDGGISGMVALEVNDDELLKRLLLRGKDSGRADDQNPEVIGKRIKEYNDKTAPVADFYKGQNKFQSINGIGSVDEIFDAICSIVDKWDKK</sequence>
<dbReference type="GO" id="GO:0005737">
    <property type="term" value="C:cytoplasm"/>
    <property type="evidence" value="ECO:0007669"/>
    <property type="project" value="UniProtKB-SubCell"/>
</dbReference>
<dbReference type="Pfam" id="PF00406">
    <property type="entry name" value="ADK"/>
    <property type="match status" value="1"/>
</dbReference>
<keyword evidence="9" id="KW-1185">Reference proteome</keyword>
<evidence type="ECO:0000256" key="4">
    <source>
        <dbReference type="ARBA" id="ARBA00022777"/>
    </source>
</evidence>
<feature type="binding site" evidence="5">
    <location>
        <position position="134"/>
    </location>
    <ligand>
        <name>AMP</name>
        <dbReference type="ChEBI" id="CHEBI:456215"/>
    </ligand>
</feature>
<comment type="pathway">
    <text evidence="5">Purine metabolism; AMP biosynthesis via salvage pathway; AMP from ADP: step 1/1.</text>
</comment>
<protein>
    <recommendedName>
        <fullName evidence="5 7">Adenylate kinase</fullName>
        <shortName evidence="5">AK</shortName>
        <ecNumber evidence="5 7">2.7.4.3</ecNumber>
    </recommendedName>
    <alternativeName>
        <fullName evidence="5">ATP-AMP transphosphorylase</fullName>
    </alternativeName>
    <alternativeName>
        <fullName evidence="5">ATP:AMP phosphotransferase</fullName>
    </alternativeName>
    <alternativeName>
        <fullName evidence="5">Adenylate monophosphate kinase</fullName>
    </alternativeName>
</protein>
<organism evidence="8 9">
    <name type="scientific">Mucilaginibacter yixingensis</name>
    <dbReference type="NCBI Taxonomy" id="1295612"/>
    <lineage>
        <taxon>Bacteria</taxon>
        <taxon>Pseudomonadati</taxon>
        <taxon>Bacteroidota</taxon>
        <taxon>Sphingobacteriia</taxon>
        <taxon>Sphingobacteriales</taxon>
        <taxon>Sphingobacteriaceae</taxon>
        <taxon>Mucilaginibacter</taxon>
    </lineage>
</organism>
<keyword evidence="5 7" id="KW-0067">ATP-binding</keyword>
<evidence type="ECO:0000256" key="5">
    <source>
        <dbReference type="HAMAP-Rule" id="MF_00235"/>
    </source>
</evidence>
<keyword evidence="4 5" id="KW-0418">Kinase</keyword>
<dbReference type="CDD" id="cd01428">
    <property type="entry name" value="ADK"/>
    <property type="match status" value="1"/>
</dbReference>
<evidence type="ECO:0000313" key="8">
    <source>
        <dbReference type="EMBL" id="PTQ98053.1"/>
    </source>
</evidence>